<feature type="chain" id="PRO_5026965791" description="Sel1 repeat family protein" evidence="1">
    <location>
        <begin position="25"/>
        <end position="199"/>
    </location>
</feature>
<evidence type="ECO:0000313" key="3">
    <source>
        <dbReference type="Proteomes" id="UP000474565"/>
    </source>
</evidence>
<dbReference type="RefSeq" id="WP_161018301.1">
    <property type="nucleotide sequence ID" value="NZ_WWCP01000002.1"/>
</dbReference>
<comment type="caution">
    <text evidence="2">The sequence shown here is derived from an EMBL/GenBank/DDBJ whole genome shotgun (WGS) entry which is preliminary data.</text>
</comment>
<keyword evidence="1" id="KW-0732">Signal</keyword>
<dbReference type="AlphaFoldDB" id="A0A6L8MGX4"/>
<dbReference type="InterPro" id="IPR006597">
    <property type="entry name" value="Sel1-like"/>
</dbReference>
<dbReference type="Proteomes" id="UP000474565">
    <property type="component" value="Unassembled WGS sequence"/>
</dbReference>
<organism evidence="2 3">
    <name type="scientific">Duganella lactea</name>
    <dbReference type="NCBI Taxonomy" id="2692173"/>
    <lineage>
        <taxon>Bacteria</taxon>
        <taxon>Pseudomonadati</taxon>
        <taxon>Pseudomonadota</taxon>
        <taxon>Betaproteobacteria</taxon>
        <taxon>Burkholderiales</taxon>
        <taxon>Oxalobacteraceae</taxon>
        <taxon>Telluria group</taxon>
        <taxon>Duganella</taxon>
    </lineage>
</organism>
<dbReference type="SUPFAM" id="SSF81901">
    <property type="entry name" value="HCP-like"/>
    <property type="match status" value="1"/>
</dbReference>
<dbReference type="EMBL" id="WWCP01000002">
    <property type="protein sequence ID" value="MYM80976.1"/>
    <property type="molecule type" value="Genomic_DNA"/>
</dbReference>
<protein>
    <recommendedName>
        <fullName evidence="4">Sel1 repeat family protein</fullName>
    </recommendedName>
</protein>
<dbReference type="InterPro" id="IPR011990">
    <property type="entry name" value="TPR-like_helical_dom_sf"/>
</dbReference>
<accession>A0A6L8MGX4</accession>
<evidence type="ECO:0008006" key="4">
    <source>
        <dbReference type="Google" id="ProtNLM"/>
    </source>
</evidence>
<evidence type="ECO:0000313" key="2">
    <source>
        <dbReference type="EMBL" id="MYM80976.1"/>
    </source>
</evidence>
<feature type="signal peptide" evidence="1">
    <location>
        <begin position="1"/>
        <end position="24"/>
    </location>
</feature>
<dbReference type="Gene3D" id="1.25.40.10">
    <property type="entry name" value="Tetratricopeptide repeat domain"/>
    <property type="match status" value="1"/>
</dbReference>
<proteinExistence type="predicted"/>
<dbReference type="SMART" id="SM00671">
    <property type="entry name" value="SEL1"/>
    <property type="match status" value="1"/>
</dbReference>
<sequence length="199" mass="22103">MNLLCLRGLATLLINIAWLAPSHAGVRETADINRILRSVSDGRCDEAIPYLAERLQSKQPELQLLAGSMYDQGSCVERNWEKATQLYQQAALGGMSDDALPRLVSIDAVGYRDPAAALWWAAQRPAMHRPPDSREIDMSTAPSEDEDPFLRYLWATGVIVLKEFGAPPAQIPSWDTKNTIHIARAIYSPNMLEFITVSP</sequence>
<name>A0A6L8MGX4_9BURK</name>
<gene>
    <name evidence="2" type="ORF">GTP44_03235</name>
</gene>
<evidence type="ECO:0000256" key="1">
    <source>
        <dbReference type="SAM" id="SignalP"/>
    </source>
</evidence>
<reference evidence="2 3" key="1">
    <citation type="submission" date="2019-12" db="EMBL/GenBank/DDBJ databases">
        <title>Novel species isolated from a subtropical stream in China.</title>
        <authorList>
            <person name="Lu H."/>
        </authorList>
    </citation>
    <scope>NUCLEOTIDE SEQUENCE [LARGE SCALE GENOMIC DNA]</scope>
    <source>
        <strain evidence="2 3">FT50W</strain>
    </source>
</reference>